<evidence type="ECO:0000256" key="3">
    <source>
        <dbReference type="ARBA" id="ARBA00011738"/>
    </source>
</evidence>
<dbReference type="FunFam" id="3.20.20.70:FF:000197">
    <property type="entry name" value="Alpha-galactosidase"/>
    <property type="match status" value="1"/>
</dbReference>
<dbReference type="Pfam" id="PF16499">
    <property type="entry name" value="Melibiase_2"/>
    <property type="match status" value="1"/>
</dbReference>
<dbReference type="SUPFAM" id="SSF51445">
    <property type="entry name" value="(Trans)glycosidases"/>
    <property type="match status" value="1"/>
</dbReference>
<dbReference type="CDD" id="cd14792">
    <property type="entry name" value="GH27"/>
    <property type="match status" value="1"/>
</dbReference>
<keyword evidence="7" id="KW-0325">Glycoprotein</keyword>
<dbReference type="Gene3D" id="3.20.20.70">
    <property type="entry name" value="Aldolase class I"/>
    <property type="match status" value="1"/>
</dbReference>
<evidence type="ECO:0000256" key="5">
    <source>
        <dbReference type="ARBA" id="ARBA00023098"/>
    </source>
</evidence>
<keyword evidence="6 10" id="KW-1015">Disulfide bond</keyword>
<keyword evidence="4 10" id="KW-0378">Hydrolase</keyword>
<dbReference type="OrthoDB" id="5795902at2759"/>
<evidence type="ECO:0000256" key="9">
    <source>
        <dbReference type="ARBA" id="ARBA00023295"/>
    </source>
</evidence>
<accession>A0A913ZWL3</accession>
<protein>
    <recommendedName>
        <fullName evidence="10">Alpha-galactosidase</fullName>
        <ecNumber evidence="10">3.2.1.-</ecNumber>
    </recommendedName>
</protein>
<dbReference type="PROSITE" id="PS00512">
    <property type="entry name" value="ALPHA_GALACTOSIDASE"/>
    <property type="match status" value="1"/>
</dbReference>
<organism evidence="12 13">
    <name type="scientific">Patiria miniata</name>
    <name type="common">Bat star</name>
    <name type="synonym">Asterina miniata</name>
    <dbReference type="NCBI Taxonomy" id="46514"/>
    <lineage>
        <taxon>Eukaryota</taxon>
        <taxon>Metazoa</taxon>
        <taxon>Echinodermata</taxon>
        <taxon>Eleutherozoa</taxon>
        <taxon>Asterozoa</taxon>
        <taxon>Asteroidea</taxon>
        <taxon>Valvatacea</taxon>
        <taxon>Valvatida</taxon>
        <taxon>Asterinidae</taxon>
        <taxon>Patiria</taxon>
    </lineage>
</organism>
<keyword evidence="9 10" id="KW-0326">Glycosidase</keyword>
<dbReference type="InterPro" id="IPR000111">
    <property type="entry name" value="Glyco_hydro_27/36_CS"/>
</dbReference>
<dbReference type="AlphaFoldDB" id="A0A913ZWL3"/>
<dbReference type="InterPro" id="IPR013780">
    <property type="entry name" value="Glyco_hydro_b"/>
</dbReference>
<dbReference type="InterPro" id="IPR035373">
    <property type="entry name" value="Melibiase/NAGA_C"/>
</dbReference>
<evidence type="ECO:0000256" key="10">
    <source>
        <dbReference type="RuleBase" id="RU361168"/>
    </source>
</evidence>
<evidence type="ECO:0000259" key="11">
    <source>
        <dbReference type="Pfam" id="PF17450"/>
    </source>
</evidence>
<evidence type="ECO:0000256" key="2">
    <source>
        <dbReference type="ARBA" id="ARBA00009743"/>
    </source>
</evidence>
<dbReference type="OMA" id="VHDMWAG"/>
<dbReference type="GO" id="GO:0005764">
    <property type="term" value="C:lysosome"/>
    <property type="evidence" value="ECO:0007669"/>
    <property type="project" value="UniProtKB-SubCell"/>
</dbReference>
<dbReference type="GO" id="GO:0009311">
    <property type="term" value="P:oligosaccharide metabolic process"/>
    <property type="evidence" value="ECO:0007669"/>
    <property type="project" value="TreeGrafter"/>
</dbReference>
<evidence type="ECO:0000313" key="13">
    <source>
        <dbReference type="Proteomes" id="UP000887568"/>
    </source>
</evidence>
<keyword evidence="5" id="KW-0443">Lipid metabolism</keyword>
<evidence type="ECO:0000256" key="8">
    <source>
        <dbReference type="ARBA" id="ARBA00023228"/>
    </source>
</evidence>
<dbReference type="PRINTS" id="PR00740">
    <property type="entry name" value="GLHYDRLASE27"/>
</dbReference>
<dbReference type="InterPro" id="IPR013785">
    <property type="entry name" value="Aldolase_TIM"/>
</dbReference>
<keyword evidence="8" id="KW-0458">Lysosome</keyword>
<dbReference type="PANTHER" id="PTHR11452:SF83">
    <property type="entry name" value="ALPHA-GALACTOSIDASE"/>
    <property type="match status" value="1"/>
</dbReference>
<dbReference type="GO" id="GO:0006629">
    <property type="term" value="P:lipid metabolic process"/>
    <property type="evidence" value="ECO:0007669"/>
    <property type="project" value="UniProtKB-KW"/>
</dbReference>
<dbReference type="SUPFAM" id="SSF51011">
    <property type="entry name" value="Glycosyl hydrolase domain"/>
    <property type="match status" value="1"/>
</dbReference>
<dbReference type="InterPro" id="IPR017853">
    <property type="entry name" value="GH"/>
</dbReference>
<evidence type="ECO:0000256" key="1">
    <source>
        <dbReference type="ARBA" id="ARBA00004371"/>
    </source>
</evidence>
<keyword evidence="13" id="KW-1185">Reference proteome</keyword>
<evidence type="ECO:0000256" key="7">
    <source>
        <dbReference type="ARBA" id="ARBA00023180"/>
    </source>
</evidence>
<dbReference type="Gene3D" id="2.60.40.1180">
    <property type="entry name" value="Golgi alpha-mannosidase II"/>
    <property type="match status" value="1"/>
</dbReference>
<dbReference type="EnsemblMetazoa" id="XM_038199767.1">
    <property type="protein sequence ID" value="XP_038055695.1"/>
    <property type="gene ID" value="LOC119727733"/>
</dbReference>
<comment type="similarity">
    <text evidence="2 10">Belongs to the glycosyl hydrolase 27 family.</text>
</comment>
<dbReference type="InterPro" id="IPR002241">
    <property type="entry name" value="Glyco_hydro_27"/>
</dbReference>
<name>A0A913ZWL3_PATMI</name>
<dbReference type="EC" id="3.2.1.-" evidence="10"/>
<evidence type="ECO:0000313" key="12">
    <source>
        <dbReference type="EnsemblMetazoa" id="XP_038055695.1"/>
    </source>
</evidence>
<feature type="domain" description="Alpha galactosidase A C-terminal" evidence="11">
    <location>
        <begin position="324"/>
        <end position="405"/>
    </location>
</feature>
<evidence type="ECO:0000256" key="4">
    <source>
        <dbReference type="ARBA" id="ARBA00022801"/>
    </source>
</evidence>
<sequence>MQLLIDIHQTETMRTILLFISVSLAVSAVYSLDNGLARTPPMGWNPWVRFRCTVDCVNDPENCIREELFMEMADIVASEGYKDAGYEFINMDDCWMSKQRDAQGILQPDPQRFPSGIKALADYVHSKGLKFGLYQDMGTETCDGYPGIWGHIETDAKTYAEWGVDYVKMDGCHNLGPTLFGEGFVNMTRALNETKRPIVFSCEWGFDMRAHNPNYTDIALHCNSMRQYNDVQDSWDQVINILNWYTWEQQVMSQVNGPGNFIDMDFIVVGDFALSFEQAQSQFALWSIMSSALLMSSDLRKMDPKMKEILLNREVIAINQDKLGKMGLMIYSKSPYEVWAKELDNDCFAAVIFSKATDMPHNFTVTMTMLGYPKLPYAVRDVINHKDLGTFVKDKPLSLKVNPSGVRMFKAVPSKKKGFKVY</sequence>
<reference evidence="12" key="1">
    <citation type="submission" date="2022-11" db="UniProtKB">
        <authorList>
            <consortium name="EnsemblMetazoa"/>
        </authorList>
    </citation>
    <scope>IDENTIFICATION</scope>
</reference>
<dbReference type="RefSeq" id="XP_038055695.1">
    <property type="nucleotide sequence ID" value="XM_038199767.1"/>
</dbReference>
<dbReference type="Pfam" id="PF17450">
    <property type="entry name" value="Melibiase_2_C"/>
    <property type="match status" value="1"/>
</dbReference>
<dbReference type="GO" id="GO:0004557">
    <property type="term" value="F:alpha-galactosidase activity"/>
    <property type="evidence" value="ECO:0007669"/>
    <property type="project" value="TreeGrafter"/>
</dbReference>
<dbReference type="GeneID" id="119727733"/>
<evidence type="ECO:0000256" key="6">
    <source>
        <dbReference type="ARBA" id="ARBA00023157"/>
    </source>
</evidence>
<dbReference type="GO" id="GO:0016139">
    <property type="term" value="P:glycoside catabolic process"/>
    <property type="evidence" value="ECO:0007669"/>
    <property type="project" value="TreeGrafter"/>
</dbReference>
<dbReference type="PANTHER" id="PTHR11452">
    <property type="entry name" value="ALPHA-GALACTOSIDASE/ALPHA-N-ACETYLGALACTOSAMINIDASE"/>
    <property type="match status" value="1"/>
</dbReference>
<proteinExistence type="inferred from homology"/>
<comment type="subcellular location">
    <subcellularLocation>
        <location evidence="1">Lysosome</location>
    </subcellularLocation>
</comment>
<dbReference type="Proteomes" id="UP000887568">
    <property type="component" value="Unplaced"/>
</dbReference>
<comment type="subunit">
    <text evidence="3 10">Homodimer.</text>
</comment>